<organism evidence="1 2">
    <name type="scientific">Piloderma croceum (strain F 1598)</name>
    <dbReference type="NCBI Taxonomy" id="765440"/>
    <lineage>
        <taxon>Eukaryota</taxon>
        <taxon>Fungi</taxon>
        <taxon>Dikarya</taxon>
        <taxon>Basidiomycota</taxon>
        <taxon>Agaricomycotina</taxon>
        <taxon>Agaricomycetes</taxon>
        <taxon>Agaricomycetidae</taxon>
        <taxon>Atheliales</taxon>
        <taxon>Atheliaceae</taxon>
        <taxon>Piloderma</taxon>
    </lineage>
</organism>
<dbReference type="InParanoid" id="A0A0C3F8T8"/>
<protein>
    <submittedName>
        <fullName evidence="1">Uncharacterized protein</fullName>
    </submittedName>
</protein>
<dbReference type="Proteomes" id="UP000054166">
    <property type="component" value="Unassembled WGS sequence"/>
</dbReference>
<proteinExistence type="predicted"/>
<gene>
    <name evidence="1" type="ORF">PILCRDRAFT_654460</name>
</gene>
<keyword evidence="2" id="KW-1185">Reference proteome</keyword>
<evidence type="ECO:0000313" key="2">
    <source>
        <dbReference type="Proteomes" id="UP000054166"/>
    </source>
</evidence>
<reference evidence="1 2" key="1">
    <citation type="submission" date="2014-04" db="EMBL/GenBank/DDBJ databases">
        <authorList>
            <consortium name="DOE Joint Genome Institute"/>
            <person name="Kuo A."/>
            <person name="Tarkka M."/>
            <person name="Buscot F."/>
            <person name="Kohler A."/>
            <person name="Nagy L.G."/>
            <person name="Floudas D."/>
            <person name="Copeland A."/>
            <person name="Barry K.W."/>
            <person name="Cichocki N."/>
            <person name="Veneault-Fourrey C."/>
            <person name="LaButti K."/>
            <person name="Lindquist E.A."/>
            <person name="Lipzen A."/>
            <person name="Lundell T."/>
            <person name="Morin E."/>
            <person name="Murat C."/>
            <person name="Sun H."/>
            <person name="Tunlid A."/>
            <person name="Henrissat B."/>
            <person name="Grigoriev I.V."/>
            <person name="Hibbett D.S."/>
            <person name="Martin F."/>
            <person name="Nordberg H.P."/>
            <person name="Cantor M.N."/>
            <person name="Hua S.X."/>
        </authorList>
    </citation>
    <scope>NUCLEOTIDE SEQUENCE [LARGE SCALE GENOMIC DNA]</scope>
    <source>
        <strain evidence="1 2">F 1598</strain>
    </source>
</reference>
<sequence length="133" mass="15430">MSDAPSLNLPRHLVSFPKPTKQRRMAYGYIIDWDIAQRRGETLWNTPEAREGLVRSIELSYVKHMNALCRSHWPRIRLRPVKSDGMIYSCITLADTVADWNSAGDVIPPPEVIEKIKGLLQTEEEPKWYKYYG</sequence>
<name>A0A0C3F8T8_PILCF</name>
<dbReference type="OrthoDB" id="2976172at2759"/>
<dbReference type="HOGENOM" id="CLU_1907476_0_0_1"/>
<accession>A0A0C3F8T8</accession>
<dbReference type="AlphaFoldDB" id="A0A0C3F8T8"/>
<evidence type="ECO:0000313" key="1">
    <source>
        <dbReference type="EMBL" id="KIM76091.1"/>
    </source>
</evidence>
<dbReference type="EMBL" id="KN833038">
    <property type="protein sequence ID" value="KIM76091.1"/>
    <property type="molecule type" value="Genomic_DNA"/>
</dbReference>
<reference evidence="2" key="2">
    <citation type="submission" date="2015-01" db="EMBL/GenBank/DDBJ databases">
        <title>Evolutionary Origins and Diversification of the Mycorrhizal Mutualists.</title>
        <authorList>
            <consortium name="DOE Joint Genome Institute"/>
            <consortium name="Mycorrhizal Genomics Consortium"/>
            <person name="Kohler A."/>
            <person name="Kuo A."/>
            <person name="Nagy L.G."/>
            <person name="Floudas D."/>
            <person name="Copeland A."/>
            <person name="Barry K.W."/>
            <person name="Cichocki N."/>
            <person name="Veneault-Fourrey C."/>
            <person name="LaButti K."/>
            <person name="Lindquist E.A."/>
            <person name="Lipzen A."/>
            <person name="Lundell T."/>
            <person name="Morin E."/>
            <person name="Murat C."/>
            <person name="Riley R."/>
            <person name="Ohm R."/>
            <person name="Sun H."/>
            <person name="Tunlid A."/>
            <person name="Henrissat B."/>
            <person name="Grigoriev I.V."/>
            <person name="Hibbett D.S."/>
            <person name="Martin F."/>
        </authorList>
    </citation>
    <scope>NUCLEOTIDE SEQUENCE [LARGE SCALE GENOMIC DNA]</scope>
    <source>
        <strain evidence="2">F 1598</strain>
    </source>
</reference>